<feature type="domain" description="FAD dependent oxidoreductase" evidence="1">
    <location>
        <begin position="1"/>
        <end position="173"/>
    </location>
</feature>
<dbReference type="Pfam" id="PF01266">
    <property type="entry name" value="DAO"/>
    <property type="match status" value="1"/>
</dbReference>
<dbReference type="PANTHER" id="PTHR13847:SF181">
    <property type="entry name" value="TRANSFERASE CAF17, MITOCHONDRIAL-RELATED"/>
    <property type="match status" value="1"/>
</dbReference>
<feature type="non-terminal residue" evidence="2">
    <location>
        <position position="1"/>
    </location>
</feature>
<organism evidence="2 3">
    <name type="scientific">Arthrobacter deserti</name>
    <dbReference type="NCBI Taxonomy" id="1742687"/>
    <lineage>
        <taxon>Bacteria</taxon>
        <taxon>Bacillati</taxon>
        <taxon>Actinomycetota</taxon>
        <taxon>Actinomycetes</taxon>
        <taxon>Micrococcales</taxon>
        <taxon>Micrococcaceae</taxon>
        <taxon>Arthrobacter</taxon>
    </lineage>
</organism>
<keyword evidence="3" id="KW-1185">Reference proteome</keyword>
<dbReference type="SUPFAM" id="SSF51905">
    <property type="entry name" value="FAD/NAD(P)-binding domain"/>
    <property type="match status" value="1"/>
</dbReference>
<dbReference type="EMBL" id="JAAZSR010000194">
    <property type="protein sequence ID" value="NKX51236.1"/>
    <property type="molecule type" value="Genomic_DNA"/>
</dbReference>
<feature type="non-terminal residue" evidence="2">
    <location>
        <position position="191"/>
    </location>
</feature>
<dbReference type="SUPFAM" id="SSF54373">
    <property type="entry name" value="FAD-linked reductases, C-terminal domain"/>
    <property type="match status" value="1"/>
</dbReference>
<protein>
    <submittedName>
        <fullName evidence="2">FAD-binding oxidoreductase</fullName>
    </submittedName>
</protein>
<dbReference type="InterPro" id="IPR036188">
    <property type="entry name" value="FAD/NAD-bd_sf"/>
</dbReference>
<dbReference type="InterPro" id="IPR006076">
    <property type="entry name" value="FAD-dep_OxRdtase"/>
</dbReference>
<evidence type="ECO:0000313" key="2">
    <source>
        <dbReference type="EMBL" id="NKX51236.1"/>
    </source>
</evidence>
<evidence type="ECO:0000259" key="1">
    <source>
        <dbReference type="Pfam" id="PF01266"/>
    </source>
</evidence>
<proteinExistence type="predicted"/>
<name>A0ABX1JSC0_9MICC</name>
<dbReference type="Proteomes" id="UP000523795">
    <property type="component" value="Unassembled WGS sequence"/>
</dbReference>
<evidence type="ECO:0000313" key="3">
    <source>
        <dbReference type="Proteomes" id="UP000523795"/>
    </source>
</evidence>
<dbReference type="Gene3D" id="3.50.50.60">
    <property type="entry name" value="FAD/NAD(P)-binding domain"/>
    <property type="match status" value="1"/>
</dbReference>
<reference evidence="2 3" key="1">
    <citation type="submission" date="2020-04" db="EMBL/GenBank/DDBJ databases">
        <authorList>
            <person name="Liu S."/>
        </authorList>
    </citation>
    <scope>NUCLEOTIDE SEQUENCE [LARGE SCALE GENOMIC DNA]</scope>
    <source>
        <strain evidence="2 3">CGMCC 1.15091</strain>
    </source>
</reference>
<dbReference type="Gene3D" id="3.30.9.10">
    <property type="entry name" value="D-Amino Acid Oxidase, subunit A, domain 2"/>
    <property type="match status" value="1"/>
</dbReference>
<sequence>RFARDTVEKLKSIEQGGASCFNQVGGLEIATTETRLADLSRKLGYASSWGIEGRLLDPAECKALYPLLNEDMVLGGLHVPGDGLALAARSVQLLIVRTSAAGVAYRGPTPVLDIEQANGRVAGVRTPDGIFPADIVVCCAGFWGPKVGAMVGMAVPLLPLAHQYVKTTPVEELKGRNELPNGAGLPILRFQ</sequence>
<accession>A0ABX1JSC0</accession>
<comment type="caution">
    <text evidence="2">The sequence shown here is derived from an EMBL/GenBank/DDBJ whole genome shotgun (WGS) entry which is preliminary data.</text>
</comment>
<dbReference type="PANTHER" id="PTHR13847">
    <property type="entry name" value="SARCOSINE DEHYDROGENASE-RELATED"/>
    <property type="match status" value="1"/>
</dbReference>
<gene>
    <name evidence="2" type="ORF">HER39_11800</name>
</gene>